<evidence type="ECO:0000256" key="1">
    <source>
        <dbReference type="ARBA" id="ARBA00022527"/>
    </source>
</evidence>
<name>L1IQZ5_GUITC</name>
<dbReference type="PROSITE" id="PS50011">
    <property type="entry name" value="PROTEIN_KINASE_DOM"/>
    <property type="match status" value="1"/>
</dbReference>
<dbReference type="InterPro" id="IPR008271">
    <property type="entry name" value="Ser/Thr_kinase_AS"/>
</dbReference>
<dbReference type="EMBL" id="JH993046">
    <property type="protein sequence ID" value="EKX38683.1"/>
    <property type="molecule type" value="Genomic_DNA"/>
</dbReference>
<dbReference type="eggNOG" id="KOG1151">
    <property type="taxonomic scope" value="Eukaryota"/>
</dbReference>
<dbReference type="EnsemblProtists" id="EKX38683">
    <property type="protein sequence ID" value="EKX38683"/>
    <property type="gene ID" value="GUITHDRAFT_76984"/>
</dbReference>
<evidence type="ECO:0000259" key="7">
    <source>
        <dbReference type="PROSITE" id="PS50011"/>
    </source>
</evidence>
<dbReference type="FunFam" id="1.10.510.10:FF:000698">
    <property type="entry name" value="Serine/threonine-protein kinase tousled-like 1"/>
    <property type="match status" value="1"/>
</dbReference>
<accession>L1IQZ5</accession>
<feature type="coiled-coil region" evidence="6">
    <location>
        <begin position="87"/>
        <end position="121"/>
    </location>
</feature>
<evidence type="ECO:0000313" key="8">
    <source>
        <dbReference type="EMBL" id="EKX38683.1"/>
    </source>
</evidence>
<evidence type="ECO:0000313" key="10">
    <source>
        <dbReference type="Proteomes" id="UP000011087"/>
    </source>
</evidence>
<dbReference type="GeneID" id="17295451"/>
<dbReference type="KEGG" id="gtt:GUITHDRAFT_76984"/>
<evidence type="ECO:0000313" key="9">
    <source>
        <dbReference type="EnsemblProtists" id="EKX38683"/>
    </source>
</evidence>
<reference evidence="8 10" key="1">
    <citation type="journal article" date="2012" name="Nature">
        <title>Algal genomes reveal evolutionary mosaicism and the fate of nucleomorphs.</title>
        <authorList>
            <consortium name="DOE Joint Genome Institute"/>
            <person name="Curtis B.A."/>
            <person name="Tanifuji G."/>
            <person name="Burki F."/>
            <person name="Gruber A."/>
            <person name="Irimia M."/>
            <person name="Maruyama S."/>
            <person name="Arias M.C."/>
            <person name="Ball S.G."/>
            <person name="Gile G.H."/>
            <person name="Hirakawa Y."/>
            <person name="Hopkins J.F."/>
            <person name="Kuo A."/>
            <person name="Rensing S.A."/>
            <person name="Schmutz J."/>
            <person name="Symeonidi A."/>
            <person name="Elias M."/>
            <person name="Eveleigh R.J."/>
            <person name="Herman E.K."/>
            <person name="Klute M.J."/>
            <person name="Nakayama T."/>
            <person name="Obornik M."/>
            <person name="Reyes-Prieto A."/>
            <person name="Armbrust E.V."/>
            <person name="Aves S.J."/>
            <person name="Beiko R.G."/>
            <person name="Coutinho P."/>
            <person name="Dacks J.B."/>
            <person name="Durnford D.G."/>
            <person name="Fast N.M."/>
            <person name="Green B.R."/>
            <person name="Grisdale C.J."/>
            <person name="Hempel F."/>
            <person name="Henrissat B."/>
            <person name="Hoppner M.P."/>
            <person name="Ishida K."/>
            <person name="Kim E."/>
            <person name="Koreny L."/>
            <person name="Kroth P.G."/>
            <person name="Liu Y."/>
            <person name="Malik S.B."/>
            <person name="Maier U.G."/>
            <person name="McRose D."/>
            <person name="Mock T."/>
            <person name="Neilson J.A."/>
            <person name="Onodera N.T."/>
            <person name="Poole A.M."/>
            <person name="Pritham E.J."/>
            <person name="Richards T.A."/>
            <person name="Rocap G."/>
            <person name="Roy S.W."/>
            <person name="Sarai C."/>
            <person name="Schaack S."/>
            <person name="Shirato S."/>
            <person name="Slamovits C.H."/>
            <person name="Spencer D.F."/>
            <person name="Suzuki S."/>
            <person name="Worden A.Z."/>
            <person name="Zauner S."/>
            <person name="Barry K."/>
            <person name="Bell C."/>
            <person name="Bharti A.K."/>
            <person name="Crow J.A."/>
            <person name="Grimwood J."/>
            <person name="Kramer R."/>
            <person name="Lindquist E."/>
            <person name="Lucas S."/>
            <person name="Salamov A."/>
            <person name="McFadden G.I."/>
            <person name="Lane C.E."/>
            <person name="Keeling P.J."/>
            <person name="Gray M.W."/>
            <person name="Grigoriev I.V."/>
            <person name="Archibald J.M."/>
        </authorList>
    </citation>
    <scope>NUCLEOTIDE SEQUENCE</scope>
    <source>
        <strain evidence="8 10">CCMP2712</strain>
    </source>
</reference>
<dbReference type="PROSITE" id="PS00108">
    <property type="entry name" value="PROTEIN_KINASE_ST"/>
    <property type="match status" value="1"/>
</dbReference>
<dbReference type="PANTHER" id="PTHR22974:SF23">
    <property type="entry name" value="TOUSLED-LIKE KINASE, ISOFORM G"/>
    <property type="match status" value="1"/>
</dbReference>
<dbReference type="Proteomes" id="UP000011087">
    <property type="component" value="Unassembled WGS sequence"/>
</dbReference>
<feature type="coiled-coil region" evidence="6">
    <location>
        <begin position="25"/>
        <end position="52"/>
    </location>
</feature>
<dbReference type="OMA" id="REYKVHR"/>
<dbReference type="SMART" id="SM00220">
    <property type="entry name" value="S_TKc"/>
    <property type="match status" value="1"/>
</dbReference>
<keyword evidence="10" id="KW-1185">Reference proteome</keyword>
<dbReference type="GO" id="GO:0005524">
    <property type="term" value="F:ATP binding"/>
    <property type="evidence" value="ECO:0007669"/>
    <property type="project" value="UniProtKB-KW"/>
</dbReference>
<dbReference type="PANTHER" id="PTHR22974">
    <property type="entry name" value="MIXED LINEAGE PROTEIN KINASE"/>
    <property type="match status" value="1"/>
</dbReference>
<proteinExistence type="predicted"/>
<dbReference type="CDD" id="cd13990">
    <property type="entry name" value="STKc_TLK"/>
    <property type="match status" value="1"/>
</dbReference>
<dbReference type="STRING" id="905079.L1IQZ5"/>
<dbReference type="RefSeq" id="XP_005825663.1">
    <property type="nucleotide sequence ID" value="XM_005825606.1"/>
</dbReference>
<evidence type="ECO:0000256" key="6">
    <source>
        <dbReference type="SAM" id="Coils"/>
    </source>
</evidence>
<dbReference type="InterPro" id="IPR011009">
    <property type="entry name" value="Kinase-like_dom_sf"/>
</dbReference>
<dbReference type="HOGENOM" id="CLU_000288_85_2_1"/>
<evidence type="ECO:0000256" key="2">
    <source>
        <dbReference type="ARBA" id="ARBA00022679"/>
    </source>
</evidence>
<dbReference type="Gene3D" id="1.10.510.10">
    <property type="entry name" value="Transferase(Phosphotransferase) domain 1"/>
    <property type="match status" value="1"/>
</dbReference>
<protein>
    <recommendedName>
        <fullName evidence="7">Protein kinase domain-containing protein</fullName>
    </recommendedName>
</protein>
<dbReference type="GO" id="GO:0004674">
    <property type="term" value="F:protein serine/threonine kinase activity"/>
    <property type="evidence" value="ECO:0007669"/>
    <property type="project" value="UniProtKB-KW"/>
</dbReference>
<sequence length="442" mass="51297">MRVGRVSYMRSGMTVQEYWEYGSAWEELQRNIEALNHEKECLEKDKKAFQKRCRSSVVINQSAGQMNPPPVPSDEQQEQEEIFRLRAQKIKDKEKMFSEEKDKLDREKNTLIREIKRFQDQHDTSMPVVIEIVTQSSGKGGFSEVYKAFDLVEMRDVACKIHELNPQWKEEKRTNYMKHATREYEIQKKLCHPRIVRLIDVFEVSTNGFCTVLEHCDEGDLEQVLKERKTISEREARSIIMQVFAGLKYLNEQKQKVIHFDLKPGNILFHKGEVKISDFGLSKVMEEHSENSNEIELTSQGAGTYWYLPPECFEVGTSPPKISSKVDVWSAGVIFYQMLYGTKPFGHGMSQDHMLRDQTITKSTSVSFPEGKDVPKVSDKAKEFIRKCLSYKQQDRPNVLTIFQVCPLHFDPSWLMMTWQDPYLRQTGRQASTNSTSSSVAC</sequence>
<evidence type="ECO:0000256" key="5">
    <source>
        <dbReference type="ARBA" id="ARBA00022840"/>
    </source>
</evidence>
<keyword evidence="6" id="KW-0175">Coiled coil</keyword>
<feature type="domain" description="Protein kinase" evidence="7">
    <location>
        <begin position="131"/>
        <end position="424"/>
    </location>
</feature>
<keyword evidence="4" id="KW-0418">Kinase</keyword>
<dbReference type="SUPFAM" id="SSF56112">
    <property type="entry name" value="Protein kinase-like (PK-like)"/>
    <property type="match status" value="1"/>
</dbReference>
<dbReference type="InterPro" id="IPR000719">
    <property type="entry name" value="Prot_kinase_dom"/>
</dbReference>
<dbReference type="OrthoDB" id="346907at2759"/>
<organism evidence="8">
    <name type="scientific">Guillardia theta (strain CCMP2712)</name>
    <name type="common">Cryptophyte</name>
    <dbReference type="NCBI Taxonomy" id="905079"/>
    <lineage>
        <taxon>Eukaryota</taxon>
        <taxon>Cryptophyceae</taxon>
        <taxon>Pyrenomonadales</taxon>
        <taxon>Geminigeraceae</taxon>
        <taxon>Guillardia</taxon>
    </lineage>
</organism>
<keyword evidence="5" id="KW-0067">ATP-binding</keyword>
<dbReference type="GO" id="GO:0007059">
    <property type="term" value="P:chromosome segregation"/>
    <property type="evidence" value="ECO:0007669"/>
    <property type="project" value="TreeGrafter"/>
</dbReference>
<dbReference type="GO" id="GO:0035556">
    <property type="term" value="P:intracellular signal transduction"/>
    <property type="evidence" value="ECO:0007669"/>
    <property type="project" value="TreeGrafter"/>
</dbReference>
<dbReference type="AlphaFoldDB" id="L1IQZ5"/>
<reference evidence="9" key="3">
    <citation type="submission" date="2016-03" db="UniProtKB">
        <authorList>
            <consortium name="EnsemblProtists"/>
        </authorList>
    </citation>
    <scope>IDENTIFICATION</scope>
</reference>
<gene>
    <name evidence="8" type="ORF">GUITHDRAFT_76984</name>
</gene>
<dbReference type="GO" id="GO:0005634">
    <property type="term" value="C:nucleus"/>
    <property type="evidence" value="ECO:0007669"/>
    <property type="project" value="TreeGrafter"/>
</dbReference>
<keyword evidence="3" id="KW-0547">Nucleotide-binding</keyword>
<evidence type="ECO:0000256" key="3">
    <source>
        <dbReference type="ARBA" id="ARBA00022741"/>
    </source>
</evidence>
<reference evidence="10" key="2">
    <citation type="submission" date="2012-11" db="EMBL/GenBank/DDBJ databases">
        <authorList>
            <person name="Kuo A."/>
            <person name="Curtis B.A."/>
            <person name="Tanifuji G."/>
            <person name="Burki F."/>
            <person name="Gruber A."/>
            <person name="Irimia M."/>
            <person name="Maruyama S."/>
            <person name="Arias M.C."/>
            <person name="Ball S.G."/>
            <person name="Gile G.H."/>
            <person name="Hirakawa Y."/>
            <person name="Hopkins J.F."/>
            <person name="Rensing S.A."/>
            <person name="Schmutz J."/>
            <person name="Symeonidi A."/>
            <person name="Elias M."/>
            <person name="Eveleigh R.J."/>
            <person name="Herman E.K."/>
            <person name="Klute M.J."/>
            <person name="Nakayama T."/>
            <person name="Obornik M."/>
            <person name="Reyes-Prieto A."/>
            <person name="Armbrust E.V."/>
            <person name="Aves S.J."/>
            <person name="Beiko R.G."/>
            <person name="Coutinho P."/>
            <person name="Dacks J.B."/>
            <person name="Durnford D.G."/>
            <person name="Fast N.M."/>
            <person name="Green B.R."/>
            <person name="Grisdale C."/>
            <person name="Hempe F."/>
            <person name="Henrissat B."/>
            <person name="Hoppner M.P."/>
            <person name="Ishida K.-I."/>
            <person name="Kim E."/>
            <person name="Koreny L."/>
            <person name="Kroth P.G."/>
            <person name="Liu Y."/>
            <person name="Malik S.-B."/>
            <person name="Maier U.G."/>
            <person name="McRose D."/>
            <person name="Mock T."/>
            <person name="Neilson J.A."/>
            <person name="Onodera N.T."/>
            <person name="Poole A.M."/>
            <person name="Pritham E.J."/>
            <person name="Richards T.A."/>
            <person name="Rocap G."/>
            <person name="Roy S.W."/>
            <person name="Sarai C."/>
            <person name="Schaack S."/>
            <person name="Shirato S."/>
            <person name="Slamovits C.H."/>
            <person name="Spencer D.F."/>
            <person name="Suzuki S."/>
            <person name="Worden A.Z."/>
            <person name="Zauner S."/>
            <person name="Barry K."/>
            <person name="Bell C."/>
            <person name="Bharti A.K."/>
            <person name="Crow J.A."/>
            <person name="Grimwood J."/>
            <person name="Kramer R."/>
            <person name="Lindquist E."/>
            <person name="Lucas S."/>
            <person name="Salamov A."/>
            <person name="McFadden G.I."/>
            <person name="Lane C.E."/>
            <person name="Keeling P.J."/>
            <person name="Gray M.W."/>
            <person name="Grigoriev I.V."/>
            <person name="Archibald J.M."/>
        </authorList>
    </citation>
    <scope>NUCLEOTIDE SEQUENCE</scope>
    <source>
        <strain evidence="10">CCMP2712</strain>
    </source>
</reference>
<dbReference type="PaxDb" id="55529-EKX38683"/>
<dbReference type="Pfam" id="PF00069">
    <property type="entry name" value="Pkinase"/>
    <property type="match status" value="1"/>
</dbReference>
<keyword evidence="2" id="KW-0808">Transferase</keyword>
<evidence type="ECO:0000256" key="4">
    <source>
        <dbReference type="ARBA" id="ARBA00022777"/>
    </source>
</evidence>
<keyword evidence="1" id="KW-0723">Serine/threonine-protein kinase</keyword>